<organism evidence="1 2">
    <name type="scientific">Colletotrichum navitas</name>
    <dbReference type="NCBI Taxonomy" id="681940"/>
    <lineage>
        <taxon>Eukaryota</taxon>
        <taxon>Fungi</taxon>
        <taxon>Dikarya</taxon>
        <taxon>Ascomycota</taxon>
        <taxon>Pezizomycotina</taxon>
        <taxon>Sordariomycetes</taxon>
        <taxon>Hypocreomycetidae</taxon>
        <taxon>Glomerellales</taxon>
        <taxon>Glomerellaceae</taxon>
        <taxon>Colletotrichum</taxon>
        <taxon>Colletotrichum graminicola species complex</taxon>
    </lineage>
</organism>
<protein>
    <submittedName>
        <fullName evidence="1">Uncharacterized protein</fullName>
    </submittedName>
</protein>
<dbReference type="AlphaFoldDB" id="A0AAD8PNN6"/>
<proteinExistence type="predicted"/>
<evidence type="ECO:0000313" key="2">
    <source>
        <dbReference type="Proteomes" id="UP001230504"/>
    </source>
</evidence>
<dbReference type="RefSeq" id="XP_060409154.1">
    <property type="nucleotide sequence ID" value="XM_060553085.1"/>
</dbReference>
<reference evidence="1" key="1">
    <citation type="submission" date="2021-06" db="EMBL/GenBank/DDBJ databases">
        <title>Comparative genomics, transcriptomics and evolutionary studies reveal genomic signatures of adaptation to plant cell wall in hemibiotrophic fungi.</title>
        <authorList>
            <consortium name="DOE Joint Genome Institute"/>
            <person name="Baroncelli R."/>
            <person name="Diaz J.F."/>
            <person name="Benocci T."/>
            <person name="Peng M."/>
            <person name="Battaglia E."/>
            <person name="Haridas S."/>
            <person name="Andreopoulos W."/>
            <person name="Labutti K."/>
            <person name="Pangilinan J."/>
            <person name="Floch G.L."/>
            <person name="Makela M.R."/>
            <person name="Henrissat B."/>
            <person name="Grigoriev I.V."/>
            <person name="Crouch J.A."/>
            <person name="De Vries R.P."/>
            <person name="Sukno S.A."/>
            <person name="Thon M.R."/>
        </authorList>
    </citation>
    <scope>NUCLEOTIDE SEQUENCE</scope>
    <source>
        <strain evidence="1">CBS 125086</strain>
    </source>
</reference>
<keyword evidence="2" id="KW-1185">Reference proteome</keyword>
<dbReference type="GeneID" id="85437325"/>
<gene>
    <name evidence="1" type="ORF">LY79DRAFT_410641</name>
</gene>
<comment type="caution">
    <text evidence="1">The sequence shown here is derived from an EMBL/GenBank/DDBJ whole genome shotgun (WGS) entry which is preliminary data.</text>
</comment>
<name>A0AAD8PNN6_9PEZI</name>
<dbReference type="Proteomes" id="UP001230504">
    <property type="component" value="Unassembled WGS sequence"/>
</dbReference>
<accession>A0AAD8PNN6</accession>
<sequence>MECAAATIASIELSNSIHRLLTKVTLNLESFSNAPETLERLRSELWAIEKLHISSDFFDRRPKRNTYSARKDPKSALLQLAKELAAELQDLKDGLPSTKTSGHLAPHHGRLLIKLDKSKLSERINKIADYREYWARLLDVSQSPVSVKDFLQWLSPPDFFSRHETLLQSAASSSSSWVLESNVLKEWVGSPGKTLWCTGRPLPSTNSHGSWHRKIGPMVGVLT</sequence>
<evidence type="ECO:0000313" key="1">
    <source>
        <dbReference type="EMBL" id="KAK1573549.1"/>
    </source>
</evidence>
<dbReference type="EMBL" id="JAHLJV010000090">
    <property type="protein sequence ID" value="KAK1573549.1"/>
    <property type="molecule type" value="Genomic_DNA"/>
</dbReference>